<accession>A0A9P6N7E8</accession>
<feature type="transmembrane region" description="Helical" evidence="2">
    <location>
        <begin position="95"/>
        <end position="120"/>
    </location>
</feature>
<feature type="compositionally biased region" description="Basic and acidic residues" evidence="1">
    <location>
        <begin position="364"/>
        <end position="381"/>
    </location>
</feature>
<feature type="compositionally biased region" description="Polar residues" evidence="1">
    <location>
        <begin position="1"/>
        <end position="67"/>
    </location>
</feature>
<feature type="region of interest" description="Disordered" evidence="1">
    <location>
        <begin position="133"/>
        <end position="170"/>
    </location>
</feature>
<feature type="compositionally biased region" description="Low complexity" evidence="1">
    <location>
        <begin position="69"/>
        <end position="92"/>
    </location>
</feature>
<keyword evidence="2" id="KW-0472">Membrane</keyword>
<evidence type="ECO:0000256" key="1">
    <source>
        <dbReference type="SAM" id="MobiDB-lite"/>
    </source>
</evidence>
<protein>
    <submittedName>
        <fullName evidence="3">Uncharacterized protein</fullName>
    </submittedName>
</protein>
<organism evidence="3 4">
    <name type="scientific">Cronartium quercuum f. sp. fusiforme G11</name>
    <dbReference type="NCBI Taxonomy" id="708437"/>
    <lineage>
        <taxon>Eukaryota</taxon>
        <taxon>Fungi</taxon>
        <taxon>Dikarya</taxon>
        <taxon>Basidiomycota</taxon>
        <taxon>Pucciniomycotina</taxon>
        <taxon>Pucciniomycetes</taxon>
        <taxon>Pucciniales</taxon>
        <taxon>Coleosporiaceae</taxon>
        <taxon>Cronartium</taxon>
    </lineage>
</organism>
<proteinExistence type="predicted"/>
<gene>
    <name evidence="3" type="ORF">CROQUDRAFT_110968</name>
</gene>
<dbReference type="Proteomes" id="UP000886653">
    <property type="component" value="Unassembled WGS sequence"/>
</dbReference>
<feature type="compositionally biased region" description="Polar residues" evidence="1">
    <location>
        <begin position="157"/>
        <end position="170"/>
    </location>
</feature>
<keyword evidence="2" id="KW-1133">Transmembrane helix</keyword>
<comment type="caution">
    <text evidence="3">The sequence shown here is derived from an EMBL/GenBank/DDBJ whole genome shotgun (WGS) entry which is preliminary data.</text>
</comment>
<dbReference type="EMBL" id="MU167427">
    <property type="protein sequence ID" value="KAG0140683.1"/>
    <property type="molecule type" value="Genomic_DNA"/>
</dbReference>
<sequence length="381" mass="41438">MANNSTRPPTASVSSNAPFTQPTSLSTNPTISTVISSPTNSPTLSISSNPDISKTEIITQSSVIPQPQTIPIDPSDPNSSSSTTSPNSNTNNPHALPVAAVIILALVGGIIGIIIIYRLYHQLFYRFQRHLASPPSPTLPPPPPLPPFGLEPGPTSRFITPATSSFQSRTGASIARTSFYHPTYHYLNPDPEASIRTPEIGMLSERDKYDQTSVTGSSFPAVSEDYNVTNHSNLIRRDSILGSEQTVSDDYTRSTSPMLNPLLLTRDHSTLLTDTLKQASRRQSTLSNSINRHSTYDPLMLTDQNRRLSALPHLAKSRLELTLPSPLGPPIGRNVKLNTSEGARLEFSPQSGINDSLDETNDEQESRSPLDALKRELSNHS</sequence>
<feature type="region of interest" description="Disordered" evidence="1">
    <location>
        <begin position="343"/>
        <end position="381"/>
    </location>
</feature>
<keyword evidence="4" id="KW-1185">Reference proteome</keyword>
<evidence type="ECO:0000313" key="3">
    <source>
        <dbReference type="EMBL" id="KAG0140683.1"/>
    </source>
</evidence>
<name>A0A9P6N7E8_9BASI</name>
<keyword evidence="2" id="KW-0812">Transmembrane</keyword>
<feature type="compositionally biased region" description="Pro residues" evidence="1">
    <location>
        <begin position="134"/>
        <end position="149"/>
    </location>
</feature>
<reference evidence="3" key="1">
    <citation type="submission" date="2013-11" db="EMBL/GenBank/DDBJ databases">
        <title>Genome sequence of the fusiform rust pathogen reveals effectors for host alternation and coevolution with pine.</title>
        <authorList>
            <consortium name="DOE Joint Genome Institute"/>
            <person name="Smith K."/>
            <person name="Pendleton A."/>
            <person name="Kubisiak T."/>
            <person name="Anderson C."/>
            <person name="Salamov A."/>
            <person name="Aerts A."/>
            <person name="Riley R."/>
            <person name="Clum A."/>
            <person name="Lindquist E."/>
            <person name="Ence D."/>
            <person name="Campbell M."/>
            <person name="Kronenberg Z."/>
            <person name="Feau N."/>
            <person name="Dhillon B."/>
            <person name="Hamelin R."/>
            <person name="Burleigh J."/>
            <person name="Smith J."/>
            <person name="Yandell M."/>
            <person name="Nelson C."/>
            <person name="Grigoriev I."/>
            <person name="Davis J."/>
        </authorList>
    </citation>
    <scope>NUCLEOTIDE SEQUENCE</scope>
    <source>
        <strain evidence="3">G11</strain>
    </source>
</reference>
<evidence type="ECO:0000256" key="2">
    <source>
        <dbReference type="SAM" id="Phobius"/>
    </source>
</evidence>
<dbReference type="OrthoDB" id="10679751at2759"/>
<evidence type="ECO:0000313" key="4">
    <source>
        <dbReference type="Proteomes" id="UP000886653"/>
    </source>
</evidence>
<feature type="region of interest" description="Disordered" evidence="1">
    <location>
        <begin position="1"/>
        <end position="92"/>
    </location>
</feature>
<dbReference type="AlphaFoldDB" id="A0A9P6N7E8"/>